<dbReference type="Proteomes" id="UP000272908">
    <property type="component" value="Unassembled WGS sequence"/>
</dbReference>
<evidence type="ECO:0000256" key="3">
    <source>
        <dbReference type="ARBA" id="ARBA00022491"/>
    </source>
</evidence>
<reference evidence="9" key="1">
    <citation type="submission" date="2018-08" db="EMBL/GenBank/DDBJ databases">
        <authorList>
            <person name="Rodrigo-Torres L."/>
            <person name="Arahal R. D."/>
            <person name="Lucena T."/>
        </authorList>
    </citation>
    <scope>NUCLEOTIDE SEQUENCE [LARGE SCALE GENOMIC DNA]</scope>
    <source>
        <strain evidence="9">CECT 7235</strain>
    </source>
</reference>
<evidence type="ECO:0000256" key="4">
    <source>
        <dbReference type="ARBA" id="ARBA00023015"/>
    </source>
</evidence>
<evidence type="ECO:0000313" key="9">
    <source>
        <dbReference type="Proteomes" id="UP000272908"/>
    </source>
</evidence>
<dbReference type="EMBL" id="UIHC01000053">
    <property type="protein sequence ID" value="SUZ33501.1"/>
    <property type="molecule type" value="Genomic_DNA"/>
</dbReference>
<dbReference type="RefSeq" id="WP_121096570.1">
    <property type="nucleotide sequence ID" value="NZ_UIHC01000053.1"/>
</dbReference>
<protein>
    <recommendedName>
        <fullName evidence="2">Toxin CcdB</fullName>
    </recommendedName>
    <alternativeName>
        <fullName evidence="7">Cytotoxic protein CcdB</fullName>
    </alternativeName>
    <alternativeName>
        <fullName evidence="6">Protein LetD</fullName>
    </alternativeName>
</protein>
<dbReference type="AlphaFoldDB" id="A0A3B0MCD9"/>
<keyword evidence="5" id="KW-0804">Transcription</keyword>
<comment type="similarity">
    <text evidence="1">Belongs to the CcdB toxin family.</text>
</comment>
<keyword evidence="4" id="KW-0805">Transcription regulation</keyword>
<keyword evidence="9" id="KW-1185">Reference proteome</keyword>
<name>A0A3B0MCD9_9RHOB</name>
<accession>A0A3B0MCD9</accession>
<dbReference type="Gene3D" id="2.30.30.110">
    <property type="match status" value="1"/>
</dbReference>
<evidence type="ECO:0000256" key="5">
    <source>
        <dbReference type="ARBA" id="ARBA00023163"/>
    </source>
</evidence>
<evidence type="ECO:0000256" key="7">
    <source>
        <dbReference type="ARBA" id="ARBA00033135"/>
    </source>
</evidence>
<evidence type="ECO:0000256" key="6">
    <source>
        <dbReference type="ARBA" id="ARBA00029628"/>
    </source>
</evidence>
<organism evidence="8 9">
    <name type="scientific">Roseinatronobacter ekhonensis</name>
    <dbReference type="NCBI Taxonomy" id="254356"/>
    <lineage>
        <taxon>Bacteria</taxon>
        <taxon>Pseudomonadati</taxon>
        <taxon>Pseudomonadota</taxon>
        <taxon>Alphaproteobacteria</taxon>
        <taxon>Rhodobacterales</taxon>
        <taxon>Paracoccaceae</taxon>
        <taxon>Roseinatronobacter</taxon>
    </lineage>
</organism>
<dbReference type="InterPro" id="IPR002712">
    <property type="entry name" value="CcdB"/>
</dbReference>
<dbReference type="OrthoDB" id="9813510at2"/>
<evidence type="ECO:0000256" key="1">
    <source>
        <dbReference type="ARBA" id="ARBA00005230"/>
    </source>
</evidence>
<proteinExistence type="inferred from homology"/>
<dbReference type="GO" id="GO:0006276">
    <property type="term" value="P:plasmid maintenance"/>
    <property type="evidence" value="ECO:0007669"/>
    <property type="project" value="InterPro"/>
</dbReference>
<dbReference type="InterPro" id="IPR011067">
    <property type="entry name" value="Plasmid_toxin/cell-grow_inhib"/>
</dbReference>
<dbReference type="GO" id="GO:0008657">
    <property type="term" value="F:DNA topoisomerase type II (double strand cut, ATP-hydrolyzing) inhibitor activity"/>
    <property type="evidence" value="ECO:0007669"/>
    <property type="project" value="InterPro"/>
</dbReference>
<evidence type="ECO:0000313" key="8">
    <source>
        <dbReference type="EMBL" id="SUZ33501.1"/>
    </source>
</evidence>
<sequence length="98" mass="10486">MARFSLHDLPGGGRVVNLQSDFLDWADTRVVAPLVPVEQGPPPAKHLNPMITLDDGQFVLIVQSMAAVRASALGPAVGDLSDHHDAITRAVDMVFQGF</sequence>
<gene>
    <name evidence="8" type="primary">ccdB</name>
    <name evidence="8" type="ORF">ROE7235_03272</name>
</gene>
<keyword evidence="3" id="KW-0678">Repressor</keyword>
<dbReference type="SUPFAM" id="SSF50118">
    <property type="entry name" value="Cell growth inhibitor/plasmid maintenance toxic component"/>
    <property type="match status" value="1"/>
</dbReference>
<evidence type="ECO:0000256" key="2">
    <source>
        <dbReference type="ARBA" id="ARBA00015075"/>
    </source>
</evidence>
<dbReference type="Pfam" id="PF01845">
    <property type="entry name" value="CcdB"/>
    <property type="match status" value="1"/>
</dbReference>